<proteinExistence type="predicted"/>
<evidence type="ECO:0000259" key="3">
    <source>
        <dbReference type="PROSITE" id="PS50021"/>
    </source>
</evidence>
<reference evidence="4" key="1">
    <citation type="submission" date="2023-03" db="EMBL/GenBank/DDBJ databases">
        <authorList>
            <person name="Steffen K."/>
            <person name="Cardenas P."/>
        </authorList>
    </citation>
    <scope>NUCLEOTIDE SEQUENCE</scope>
</reference>
<dbReference type="SMART" id="SM00033">
    <property type="entry name" value="CH"/>
    <property type="match status" value="1"/>
</dbReference>
<feature type="domain" description="Calponin-homology (CH)" evidence="3">
    <location>
        <begin position="36"/>
        <end position="143"/>
    </location>
</feature>
<dbReference type="Pfam" id="PF00307">
    <property type="entry name" value="CH"/>
    <property type="match status" value="1"/>
</dbReference>
<dbReference type="PROSITE" id="PS50021">
    <property type="entry name" value="CH"/>
    <property type="match status" value="1"/>
</dbReference>
<accession>A0AA35SS79</accession>
<sequence>MLSEKVVPVEGEPGGLKARLAARFKKRPEESPEKKRQQLQDYTAWVNNYLKRKPGTPLVTDLRWSLGDGVIFVHLVEIVAKAQVAGVERWPSSAEGRRLNTERALEFLRGDGVMLHLDACRDLLEGNVKGVMKVILAIAERYQPKSVKPRTVVPETLRPANHTAPLPDSQYGIRQELVRPYTHPQTPIRPDQIQSSFHSSGLYPSPYPVDPATEGMYSSPIDTLPANKPPQVISGKKKPPPPPVMRSRTGSAGMYGIPEEIGEECEGPVGVVRAEERAGLSGEIGAVVSGLSQFKAELLQLHAVLLRNNDGIRDVGGSGEMGKRGEVGERGWREKECEEEIVSLRDQLGHLQDECTQAEAECTALRNMVEERNAFITTMKSEIYRKEYLNDTQKAELHTQLMQKDTHIKKLEVVLFGAHHG</sequence>
<evidence type="ECO:0000313" key="4">
    <source>
        <dbReference type="EMBL" id="CAI8034357.1"/>
    </source>
</evidence>
<organism evidence="4 5">
    <name type="scientific">Geodia barretti</name>
    <name type="common">Barrett's horny sponge</name>
    <dbReference type="NCBI Taxonomy" id="519541"/>
    <lineage>
        <taxon>Eukaryota</taxon>
        <taxon>Metazoa</taxon>
        <taxon>Porifera</taxon>
        <taxon>Demospongiae</taxon>
        <taxon>Heteroscleromorpha</taxon>
        <taxon>Tetractinellida</taxon>
        <taxon>Astrophorina</taxon>
        <taxon>Geodiidae</taxon>
        <taxon>Geodia</taxon>
    </lineage>
</organism>
<dbReference type="EMBL" id="CASHTH010002728">
    <property type="protein sequence ID" value="CAI8034357.1"/>
    <property type="molecule type" value="Genomic_DNA"/>
</dbReference>
<feature type="region of interest" description="Disordered" evidence="2">
    <location>
        <begin position="225"/>
        <end position="248"/>
    </location>
</feature>
<dbReference type="Proteomes" id="UP001174909">
    <property type="component" value="Unassembled WGS sequence"/>
</dbReference>
<keyword evidence="5" id="KW-1185">Reference proteome</keyword>
<keyword evidence="1" id="KW-0175">Coiled coil</keyword>
<evidence type="ECO:0000256" key="2">
    <source>
        <dbReference type="SAM" id="MobiDB-lite"/>
    </source>
</evidence>
<dbReference type="AlphaFoldDB" id="A0AA35SS79"/>
<name>A0AA35SS79_GEOBA</name>
<protein>
    <submittedName>
        <fullName evidence="4">Dixin</fullName>
    </submittedName>
</protein>
<evidence type="ECO:0000313" key="5">
    <source>
        <dbReference type="Proteomes" id="UP001174909"/>
    </source>
</evidence>
<dbReference type="InterPro" id="IPR001715">
    <property type="entry name" value="CH_dom"/>
</dbReference>
<gene>
    <name evidence="4" type="ORF">GBAR_LOCUS19355</name>
</gene>
<feature type="coiled-coil region" evidence="1">
    <location>
        <begin position="334"/>
        <end position="368"/>
    </location>
</feature>
<dbReference type="SUPFAM" id="SSF47576">
    <property type="entry name" value="Calponin-homology domain, CH-domain"/>
    <property type="match status" value="1"/>
</dbReference>
<comment type="caution">
    <text evidence="4">The sequence shown here is derived from an EMBL/GenBank/DDBJ whole genome shotgun (WGS) entry which is preliminary data.</text>
</comment>
<evidence type="ECO:0000256" key="1">
    <source>
        <dbReference type="SAM" id="Coils"/>
    </source>
</evidence>
<dbReference type="Gene3D" id="1.10.418.10">
    <property type="entry name" value="Calponin-like domain"/>
    <property type="match status" value="1"/>
</dbReference>
<dbReference type="InterPro" id="IPR036872">
    <property type="entry name" value="CH_dom_sf"/>
</dbReference>